<sequence>MSNSSPNVESLYNKSLNQLCYSMNEDILLNVLKWLPPSISLQIVWKVLRVNDGSEKFIYNHMLPDSELSSINRGREIAQMSLHNSGYTQPLSYRQMSSETHEGFATMQQTKFVDHFNFSHRFDLNLFSKFVDVTNYRSELFTIFQVIFE</sequence>
<name>A0A2S2PBM7_SCHGA</name>
<accession>A0A2S2PBM7</accession>
<gene>
    <name evidence="1" type="ORF">g.74478</name>
</gene>
<organism evidence="1">
    <name type="scientific">Schizaphis graminum</name>
    <name type="common">Green bug aphid</name>
    <dbReference type="NCBI Taxonomy" id="13262"/>
    <lineage>
        <taxon>Eukaryota</taxon>
        <taxon>Metazoa</taxon>
        <taxon>Ecdysozoa</taxon>
        <taxon>Arthropoda</taxon>
        <taxon>Hexapoda</taxon>
        <taxon>Insecta</taxon>
        <taxon>Pterygota</taxon>
        <taxon>Neoptera</taxon>
        <taxon>Paraneoptera</taxon>
        <taxon>Hemiptera</taxon>
        <taxon>Sternorrhyncha</taxon>
        <taxon>Aphidomorpha</taxon>
        <taxon>Aphidoidea</taxon>
        <taxon>Aphididae</taxon>
        <taxon>Aphidini</taxon>
        <taxon>Schizaphis</taxon>
    </lineage>
</organism>
<proteinExistence type="predicted"/>
<reference evidence="1" key="1">
    <citation type="submission" date="2018-04" db="EMBL/GenBank/DDBJ databases">
        <title>Transcriptome of Schizaphis graminum biotype I.</title>
        <authorList>
            <person name="Scully E.D."/>
            <person name="Geib S.M."/>
            <person name="Palmer N.A."/>
            <person name="Koch K."/>
            <person name="Bradshaw J."/>
            <person name="Heng-Moss T."/>
            <person name="Sarath G."/>
        </authorList>
    </citation>
    <scope>NUCLEOTIDE SEQUENCE</scope>
</reference>
<protein>
    <submittedName>
        <fullName evidence="1">Uncharacterized protein</fullName>
    </submittedName>
</protein>
<evidence type="ECO:0000313" key="1">
    <source>
        <dbReference type="EMBL" id="MBY26794.1"/>
    </source>
</evidence>
<dbReference type="AlphaFoldDB" id="A0A2S2PBM7"/>
<dbReference type="EMBL" id="GGMR01014175">
    <property type="protein sequence ID" value="MBY26794.1"/>
    <property type="molecule type" value="Transcribed_RNA"/>
</dbReference>